<feature type="region of interest" description="Disordered" evidence="1">
    <location>
        <begin position="637"/>
        <end position="660"/>
    </location>
</feature>
<evidence type="ECO:0008006" key="4">
    <source>
        <dbReference type="Google" id="ProtNLM"/>
    </source>
</evidence>
<evidence type="ECO:0000313" key="3">
    <source>
        <dbReference type="Proteomes" id="UP000629468"/>
    </source>
</evidence>
<organism evidence="2 3">
    <name type="scientific">Agaricus bisporus var. burnettii</name>
    <dbReference type="NCBI Taxonomy" id="192524"/>
    <lineage>
        <taxon>Eukaryota</taxon>
        <taxon>Fungi</taxon>
        <taxon>Dikarya</taxon>
        <taxon>Basidiomycota</taxon>
        <taxon>Agaricomycotina</taxon>
        <taxon>Agaricomycetes</taxon>
        <taxon>Agaricomycetidae</taxon>
        <taxon>Agaricales</taxon>
        <taxon>Agaricineae</taxon>
        <taxon>Agaricaceae</taxon>
        <taxon>Agaricus</taxon>
    </lineage>
</organism>
<feature type="compositionally biased region" description="Polar residues" evidence="1">
    <location>
        <begin position="26"/>
        <end position="39"/>
    </location>
</feature>
<sequence>MKISEEPPSDGEAANTETSIEVAGDSPTTTVPDGSSASDSESKDARIAKKRRLHEPAQHDENQKQRMVMVPGSASFAGLPFDILEIILERTGFPGDVISVSKTCRTLREKLKEQSAAGLWRRMRNAVALPDPSDVNFMENVEGSNEVVRVERFVGKEAEYTAFVFSEGDCEICGSTSEAMFSSFALRLRLCGNDGCREKMGTNLETCELDGPAPWAEFTPTLETPYIIDPRGRPRYYPNCSRITRKDWISNCSLDMQERRIRAAQTKVWMKFCVALCVWRDNWQEGVRCVKKKNDTLAKNFAKKEGWKYIEMLHQTSYGWFHHTKTKRREEITEEELEKMRPVIAHEFHDFKVRNDRKKMIKLRESNKKDIWKFYQKLMSQPTIFPILPSFALFLQLPSMKLLQSSELMAAKVDVKTAVRSRGFLKTMVKEEVEKWVETAKRQMLATMGGSTEWNHMVAARRMPHPVLRLDARWKCKLCNTVEPKYENDGCLDFAGVCRHQCRDKTKQKRGEESSAAWDINNFVRDEQACSALAMCLKDVEDVTEEPSETWKRIQRKCWSCVSCDPPLVVYAQNIVGHSHRHPVPMRIQIVERNAFWSRERLPNAPGISQWLKKNYKDAKLWVEKANYGCQYCPKTEEKPASEKDEDEKVPSSNRPSVSEISETALISGVKVGDAEGVGGSETKEGSKTTAIDTGTQEKKKVFENKFKFNGLRSHLSSKHKIYQIRDEDFWCHEQIPEFDAFRLFVDYIKLPISLPFV</sequence>
<feature type="region of interest" description="Disordered" evidence="1">
    <location>
        <begin position="674"/>
        <end position="695"/>
    </location>
</feature>
<gene>
    <name evidence="2" type="ORF">Agabi119p4_8139</name>
</gene>
<proteinExistence type="predicted"/>
<feature type="compositionally biased region" description="Basic and acidic residues" evidence="1">
    <location>
        <begin position="637"/>
        <end position="650"/>
    </location>
</feature>
<reference evidence="2 3" key="1">
    <citation type="journal article" name="Sci. Rep.">
        <title>Telomere-to-telomere assembled and centromere annotated genomes of the two main subspecies of the button mushroom Agaricus bisporus reveal especially polymorphic chromosome ends.</title>
        <authorList>
            <person name="Sonnenberg A.S.M."/>
            <person name="Sedaghat-Telgerd N."/>
            <person name="Lavrijssen B."/>
            <person name="Ohm R.A."/>
            <person name="Hendrickx P.M."/>
            <person name="Scholtmeijer K."/>
            <person name="Baars J.J.P."/>
            <person name="van Peer A."/>
        </authorList>
    </citation>
    <scope>NUCLEOTIDE SEQUENCE [LARGE SCALE GENOMIC DNA]</scope>
    <source>
        <strain evidence="2 3">H119_p4</strain>
    </source>
</reference>
<feature type="region of interest" description="Disordered" evidence="1">
    <location>
        <begin position="1"/>
        <end position="46"/>
    </location>
</feature>
<dbReference type="Proteomes" id="UP000629468">
    <property type="component" value="Unassembled WGS sequence"/>
</dbReference>
<accession>A0A8H7EY31</accession>
<feature type="compositionally biased region" description="Polar residues" evidence="1">
    <location>
        <begin position="651"/>
        <end position="660"/>
    </location>
</feature>
<protein>
    <recommendedName>
        <fullName evidence="4">F-box domain-containing protein</fullName>
    </recommendedName>
</protein>
<dbReference type="AlphaFoldDB" id="A0A8H7EY31"/>
<comment type="caution">
    <text evidence="2">The sequence shown here is derived from an EMBL/GenBank/DDBJ whole genome shotgun (WGS) entry which is preliminary data.</text>
</comment>
<dbReference type="EMBL" id="JABXXO010000011">
    <property type="protein sequence ID" value="KAF7763602.1"/>
    <property type="molecule type" value="Genomic_DNA"/>
</dbReference>
<name>A0A8H7EY31_AGABI</name>
<evidence type="ECO:0000256" key="1">
    <source>
        <dbReference type="SAM" id="MobiDB-lite"/>
    </source>
</evidence>
<evidence type="ECO:0000313" key="2">
    <source>
        <dbReference type="EMBL" id="KAF7763602.1"/>
    </source>
</evidence>